<dbReference type="InParanoid" id="I3EIK6"/>
<feature type="transmembrane region" description="Helical" evidence="1">
    <location>
        <begin position="216"/>
        <end position="246"/>
    </location>
</feature>
<feature type="transmembrane region" description="Helical" evidence="1">
    <location>
        <begin position="125"/>
        <end position="144"/>
    </location>
</feature>
<protein>
    <submittedName>
        <fullName evidence="2">Uncharacterized protein</fullName>
    </submittedName>
</protein>
<evidence type="ECO:0000313" key="2">
    <source>
        <dbReference type="EMBL" id="EIJ89053.1"/>
    </source>
</evidence>
<organism evidence="2 3">
    <name type="scientific">Nematocida parisii (strain ERTm3)</name>
    <name type="common">Nematode killer fungus</name>
    <dbReference type="NCBI Taxonomy" id="935791"/>
    <lineage>
        <taxon>Eukaryota</taxon>
        <taxon>Fungi</taxon>
        <taxon>Fungi incertae sedis</taxon>
        <taxon>Microsporidia</taxon>
        <taxon>Nematocida</taxon>
    </lineage>
</organism>
<keyword evidence="3" id="KW-1185">Reference proteome</keyword>
<dbReference type="VEuPathDB" id="MicrosporidiaDB:NEQG_00872"/>
<keyword evidence="1" id="KW-1133">Transmembrane helix</keyword>
<reference evidence="2" key="1">
    <citation type="submission" date="2011-01" db="EMBL/GenBank/DDBJ databases">
        <title>The Genome Sequence of Nematocida parisii strain ERTm3.</title>
        <authorList>
            <consortium name="The Broad Institute Genome Sequencing Platform"/>
            <consortium name="The Broad Institute Genome Sequencing Center for Infectious Disease"/>
            <person name="Cuomo C."/>
            <person name="Troemel E."/>
            <person name="Young S.K."/>
            <person name="Zeng Q."/>
            <person name="Gargeya S."/>
            <person name="Fitzgerald M."/>
            <person name="Haas B."/>
            <person name="Abouelleil A."/>
            <person name="Alvarado L."/>
            <person name="Arachchi H.M."/>
            <person name="Berlin A."/>
            <person name="Chapman S.B."/>
            <person name="Gearin G."/>
            <person name="Goldberg J."/>
            <person name="Griggs A."/>
            <person name="Gujja S."/>
            <person name="Hansen M."/>
            <person name="Heiman D."/>
            <person name="Howarth C."/>
            <person name="Larimer J."/>
            <person name="Lui A."/>
            <person name="MacDonald P.J.P."/>
            <person name="McCowen C."/>
            <person name="Montmayeur A."/>
            <person name="Murphy C."/>
            <person name="Neiman D."/>
            <person name="Pearson M."/>
            <person name="Priest M."/>
            <person name="Roberts A."/>
            <person name="Saif S."/>
            <person name="Shea T."/>
            <person name="Sisk P."/>
            <person name="Stolte C."/>
            <person name="Sykes S."/>
            <person name="Wortman J."/>
            <person name="Nusbaum C."/>
            <person name="Birren B."/>
        </authorList>
    </citation>
    <scope>NUCLEOTIDE SEQUENCE</scope>
    <source>
        <strain evidence="2">ERTm3</strain>
    </source>
</reference>
<gene>
    <name evidence="2" type="ORF">NEQG_00872</name>
</gene>
<dbReference type="AlphaFoldDB" id="I3EIK6"/>
<dbReference type="OMA" id="TIRYYIY"/>
<keyword evidence="1" id="KW-0812">Transmembrane</keyword>
<feature type="transmembrane region" description="Helical" evidence="1">
    <location>
        <begin position="156"/>
        <end position="181"/>
    </location>
</feature>
<accession>I3EIK6</accession>
<feature type="transmembrane region" description="Helical" evidence="1">
    <location>
        <begin position="33"/>
        <end position="60"/>
    </location>
</feature>
<proteinExistence type="predicted"/>
<name>I3EIK6_NEMP3</name>
<dbReference type="Proteomes" id="UP000002872">
    <property type="component" value="Unassembled WGS sequence"/>
</dbReference>
<dbReference type="HOGENOM" id="CLU_1111656_0_0_1"/>
<keyword evidence="1" id="KW-0472">Membrane</keyword>
<dbReference type="EMBL" id="GL870877">
    <property type="protein sequence ID" value="EIJ89053.1"/>
    <property type="molecule type" value="Genomic_DNA"/>
</dbReference>
<evidence type="ECO:0000313" key="3">
    <source>
        <dbReference type="Proteomes" id="UP000002872"/>
    </source>
</evidence>
<sequence>MASISSNILKIFDNIFNSIESQFSSSISSTIRYYIYVFLLISIFLFSYSIAILSILPIAYRLFYSLGELKPNDWMWPLAILGFVNVIVYLFVTSVFYFALALYIGVFFNSYFSNAQKLSIISLRTLELCILGVICSTNLLVLYYKTKIFYLLGGTYMGLACNFIIWFTFIYSNIIILRFIYTKMRKWIKLKTNQQTEDQKSEELEKPKYRLDMLNIMLIVLLSLILSFITCKWMVIMSSIGAVTYLSHSG</sequence>
<feature type="transmembrane region" description="Helical" evidence="1">
    <location>
        <begin position="80"/>
        <end position="104"/>
    </location>
</feature>
<evidence type="ECO:0000256" key="1">
    <source>
        <dbReference type="SAM" id="Phobius"/>
    </source>
</evidence>
<dbReference type="OrthoDB" id="10374875at2759"/>